<comment type="cofactor">
    <cofactor evidence="9">
        <name>FAD</name>
        <dbReference type="ChEBI" id="CHEBI:57692"/>
    </cofactor>
    <text evidence="9">Binds 1 FAD per subunit.</text>
</comment>
<dbReference type="FunFam" id="3.30.390.30:FF:000001">
    <property type="entry name" value="Dihydrolipoyl dehydrogenase"/>
    <property type="match status" value="1"/>
</dbReference>
<dbReference type="PRINTS" id="PR00368">
    <property type="entry name" value="FADPNR"/>
</dbReference>
<dbReference type="InterPro" id="IPR001100">
    <property type="entry name" value="Pyr_nuc-diS_OxRdtase"/>
</dbReference>
<gene>
    <name evidence="14" type="primary">pdhD-1</name>
    <name evidence="14" type="ordered locus">MCJ_005300</name>
</gene>
<name>C5J6W6_MESCH</name>
<dbReference type="InterPro" id="IPR016156">
    <property type="entry name" value="FAD/NAD-linked_Rdtase_dimer_sf"/>
</dbReference>
<dbReference type="InterPro" id="IPR050151">
    <property type="entry name" value="Class-I_Pyr_Nuc-Dis_Oxidored"/>
</dbReference>
<evidence type="ECO:0000256" key="6">
    <source>
        <dbReference type="ARBA" id="ARBA00023157"/>
    </source>
</evidence>
<dbReference type="Gene3D" id="3.50.50.60">
    <property type="entry name" value="FAD/NAD(P)-binding domain"/>
    <property type="match status" value="2"/>
</dbReference>
<sequence>MNKFDIAVIGAGPGGYSLALILAKAGNKVVIFEESFFGGNCVNRGCIPTKTLMKSARIANTLARSKDFGIDSENYYDLQTMFKNVANNSAKLQNAIKGGLTTSNVTIIEASATVIDENTIEANGSQYSFDKLVIASGSRPNFFKIEGAEATNVYTSDDLLTKNPKFDELTIIGGGAISLEFAYFYASFGKKVTIIEAAPQLFANLDESISRAAKAVIAEKGITLYEATKVLRYEDGALILENHDGHIYHKTNNILLAVGRRANNEAFASLNLKFNEKNFIEVNEFFQTSIDHIYAIGDVTGKLMLSTVAYKHGDIVAKHIITGSSDEKFNARFIPWTIYATPEIASVGSSEQQLQAQGIDYEVAEIAASSLPRAHAENAFKLGFIKLIFNKKTFEILGATIFLDEASLLINQIALAIKSKLTILDLQKSAYTHPTLSESIYYITRQIVFSNLDK</sequence>
<evidence type="ECO:0000256" key="4">
    <source>
        <dbReference type="ARBA" id="ARBA00023002"/>
    </source>
</evidence>
<dbReference type="GO" id="GO:0050660">
    <property type="term" value="F:flavin adenine dinucleotide binding"/>
    <property type="evidence" value="ECO:0007669"/>
    <property type="project" value="TreeGrafter"/>
</dbReference>
<dbReference type="PRINTS" id="PR00411">
    <property type="entry name" value="PNDRDTASEI"/>
</dbReference>
<dbReference type="Pfam" id="PF02852">
    <property type="entry name" value="Pyr_redox_dim"/>
    <property type="match status" value="1"/>
</dbReference>
<feature type="binding site" evidence="9">
    <location>
        <position position="259"/>
    </location>
    <ligand>
        <name>NAD(+)</name>
        <dbReference type="ChEBI" id="CHEBI:57540"/>
    </ligand>
</feature>
<feature type="binding site" evidence="9">
    <location>
        <position position="196"/>
    </location>
    <ligand>
        <name>NAD(+)</name>
        <dbReference type="ChEBI" id="CHEBI:57540"/>
    </ligand>
</feature>
<dbReference type="KEGG" id="mco:MCJ_005300"/>
<keyword evidence="15" id="KW-1185">Reference proteome</keyword>
<dbReference type="InterPro" id="IPR004099">
    <property type="entry name" value="Pyr_nucl-diS_OxRdtase_dimer"/>
</dbReference>
<dbReference type="EMBL" id="FM864216">
    <property type="protein sequence ID" value="CAT05229.1"/>
    <property type="molecule type" value="Genomic_DNA"/>
</dbReference>
<dbReference type="NCBIfam" id="NF004945">
    <property type="entry name" value="PRK06292.2-3"/>
    <property type="match status" value="1"/>
</dbReference>
<dbReference type="PROSITE" id="PS00076">
    <property type="entry name" value="PYRIDINE_REDOX_1"/>
    <property type="match status" value="1"/>
</dbReference>
<dbReference type="Proteomes" id="UP000001491">
    <property type="component" value="Chromosome"/>
</dbReference>
<accession>C5J6W6</accession>
<proteinExistence type="inferred from homology"/>
<dbReference type="GO" id="GO:0004148">
    <property type="term" value="F:dihydrolipoyl dehydrogenase (NADH) activity"/>
    <property type="evidence" value="ECO:0007669"/>
    <property type="project" value="TreeGrafter"/>
</dbReference>
<feature type="binding site" evidence="9">
    <location>
        <position position="298"/>
    </location>
    <ligand>
        <name>FAD</name>
        <dbReference type="ChEBI" id="CHEBI:57692"/>
    </ligand>
</feature>
<dbReference type="SUPFAM" id="SSF51905">
    <property type="entry name" value="FAD/NAD(P)-binding domain"/>
    <property type="match status" value="1"/>
</dbReference>
<feature type="domain" description="Pyridine nucleotide-disulphide oxidoreductase dimerisation" evidence="12">
    <location>
        <begin position="334"/>
        <end position="440"/>
    </location>
</feature>
<dbReference type="InterPro" id="IPR023753">
    <property type="entry name" value="FAD/NAD-binding_dom"/>
</dbReference>
<dbReference type="AlphaFoldDB" id="C5J6W6"/>
<evidence type="ECO:0000256" key="8">
    <source>
        <dbReference type="PIRSR" id="PIRSR000350-2"/>
    </source>
</evidence>
<keyword evidence="5 9" id="KW-0520">NAD</keyword>
<feature type="binding site" evidence="9">
    <location>
        <begin position="173"/>
        <end position="180"/>
    </location>
    <ligand>
        <name>NAD(+)</name>
        <dbReference type="ChEBI" id="CHEBI:57540"/>
    </ligand>
</feature>
<evidence type="ECO:0000256" key="10">
    <source>
        <dbReference type="PIRSR" id="PIRSR000350-4"/>
    </source>
</evidence>
<feature type="binding site" evidence="9">
    <location>
        <position position="50"/>
    </location>
    <ligand>
        <name>FAD</name>
        <dbReference type="ChEBI" id="CHEBI:57692"/>
    </ligand>
</feature>
<dbReference type="PANTHER" id="PTHR22912:SF217">
    <property type="entry name" value="DIHYDROLIPOYL DEHYDROGENASE"/>
    <property type="match status" value="1"/>
</dbReference>
<dbReference type="SUPFAM" id="SSF55424">
    <property type="entry name" value="FAD/NAD-linked reductases, dimerisation (C-terminal) domain"/>
    <property type="match status" value="1"/>
</dbReference>
<dbReference type="PIRSF" id="PIRSF000350">
    <property type="entry name" value="Mercury_reductase_MerA"/>
    <property type="match status" value="1"/>
</dbReference>
<evidence type="ECO:0000256" key="3">
    <source>
        <dbReference type="ARBA" id="ARBA00022827"/>
    </source>
</evidence>
<dbReference type="Gene3D" id="3.30.390.30">
    <property type="match status" value="1"/>
</dbReference>
<evidence type="ECO:0000256" key="11">
    <source>
        <dbReference type="RuleBase" id="RU003691"/>
    </source>
</evidence>
<dbReference type="PANTHER" id="PTHR22912">
    <property type="entry name" value="DISULFIDE OXIDOREDUCTASE"/>
    <property type="match status" value="1"/>
</dbReference>
<evidence type="ECO:0000256" key="2">
    <source>
        <dbReference type="ARBA" id="ARBA00022630"/>
    </source>
</evidence>
<evidence type="ECO:0000256" key="1">
    <source>
        <dbReference type="ARBA" id="ARBA00007532"/>
    </source>
</evidence>
<keyword evidence="9" id="KW-0547">Nucleotide-binding</keyword>
<evidence type="ECO:0000256" key="7">
    <source>
        <dbReference type="ARBA" id="ARBA00023284"/>
    </source>
</evidence>
<evidence type="ECO:0000256" key="9">
    <source>
        <dbReference type="PIRSR" id="PIRSR000350-3"/>
    </source>
</evidence>
<feature type="active site" description="Proton acceptor" evidence="8">
    <location>
        <position position="433"/>
    </location>
</feature>
<dbReference type="eggNOG" id="COG1249">
    <property type="taxonomic scope" value="Bacteria"/>
</dbReference>
<organism evidence="14 15">
    <name type="scientific">Mesomycoplasma conjunctivae (strain ATCC 25834 / NCTC 10147 / HRC/581)</name>
    <name type="common">Mycoplasma conjunctivae</name>
    <dbReference type="NCBI Taxonomy" id="572263"/>
    <lineage>
        <taxon>Bacteria</taxon>
        <taxon>Bacillati</taxon>
        <taxon>Mycoplasmatota</taxon>
        <taxon>Mycoplasmoidales</taxon>
        <taxon>Metamycoplasmataceae</taxon>
        <taxon>Mesomycoplasma</taxon>
    </lineage>
</organism>
<evidence type="ECO:0000259" key="12">
    <source>
        <dbReference type="Pfam" id="PF02852"/>
    </source>
</evidence>
<keyword evidence="3 9" id="KW-0274">FAD</keyword>
<keyword evidence="2 11" id="KW-0285">Flavoprotein</keyword>
<dbReference type="InterPro" id="IPR036188">
    <property type="entry name" value="FAD/NAD-bd_sf"/>
</dbReference>
<comment type="similarity">
    <text evidence="1 11">Belongs to the class-I pyridine nucleotide-disulfide oxidoreductase family.</text>
</comment>
<reference evidence="15" key="1">
    <citation type="journal article" date="2009" name="BMC Bioinformatics">
        <title>The Mycoplasma conjunctivae genome sequencing, annotation and analysis.</title>
        <authorList>
            <person name="Calderon-Copete S.P."/>
            <person name="Wigger G."/>
            <person name="Wunderlin C."/>
            <person name="Schmidheini T."/>
            <person name="Frey J."/>
            <person name="Quail M.A."/>
            <person name="Falquet L."/>
        </authorList>
    </citation>
    <scope>NUCLEOTIDE SEQUENCE [LARGE SCALE GENOMIC DNA]</scope>
    <source>
        <strain evidence="15">ATCC 25834 / NCTC 10147 / HRC/581</strain>
    </source>
</reference>
<keyword evidence="6" id="KW-1015">Disulfide bond</keyword>
<protein>
    <submittedName>
        <fullName evidence="14">Dihydrolipoamide dehydrogenase</fullName>
    </submittedName>
</protein>
<dbReference type="HOGENOM" id="CLU_016755_0_3_14"/>
<keyword evidence="7 11" id="KW-0676">Redox-active center</keyword>
<evidence type="ECO:0000259" key="13">
    <source>
        <dbReference type="Pfam" id="PF07992"/>
    </source>
</evidence>
<dbReference type="InterPro" id="IPR012999">
    <property type="entry name" value="Pyr_OxRdtase_I_AS"/>
</dbReference>
<feature type="domain" description="FAD/NAD(P)-binding" evidence="13">
    <location>
        <begin position="4"/>
        <end position="313"/>
    </location>
</feature>
<feature type="disulfide bond" description="Redox-active" evidence="10">
    <location>
        <begin position="41"/>
        <end position="46"/>
    </location>
</feature>
<keyword evidence="4 11" id="KW-0560">Oxidoreductase</keyword>
<evidence type="ECO:0000313" key="15">
    <source>
        <dbReference type="Proteomes" id="UP000001491"/>
    </source>
</evidence>
<evidence type="ECO:0000313" key="14">
    <source>
        <dbReference type="EMBL" id="CAT05229.1"/>
    </source>
</evidence>
<evidence type="ECO:0000256" key="5">
    <source>
        <dbReference type="ARBA" id="ARBA00023027"/>
    </source>
</evidence>
<dbReference type="Pfam" id="PF07992">
    <property type="entry name" value="Pyr_redox_2"/>
    <property type="match status" value="1"/>
</dbReference>
<dbReference type="GO" id="GO:0006103">
    <property type="term" value="P:2-oxoglutarate metabolic process"/>
    <property type="evidence" value="ECO:0007669"/>
    <property type="project" value="TreeGrafter"/>
</dbReference>